<gene>
    <name evidence="1" type="primary">P87_1</name>
    <name evidence="1" type="ORF">CM83_8116</name>
</gene>
<reference evidence="1" key="1">
    <citation type="journal article" date="2014" name="PLoS ONE">
        <title>Transcriptome-Based Identification of ABC Transporters in the Western Tarnished Plant Bug Lygus hesperus.</title>
        <authorList>
            <person name="Hull J.J."/>
            <person name="Chaney K."/>
            <person name="Geib S.M."/>
            <person name="Fabrick J.A."/>
            <person name="Brent C.S."/>
            <person name="Walsh D."/>
            <person name="Lavine L.C."/>
        </authorList>
    </citation>
    <scope>NUCLEOTIDE SEQUENCE</scope>
</reference>
<protein>
    <submittedName>
        <fullName evidence="1">Capsid protein p87</fullName>
    </submittedName>
</protein>
<name>A0A0A9WUG1_LYGHE</name>
<sequence length="160" mass="17398">AGINVYCSIKTEYSKGKIQSEPRTLHSVASTKMVLQMEGKYVGKVWITLMFTLTLGQVLAQDSPVCPPPAPICRSYETSSCEFALNMIPVYVCRVDLGSILGIGGGLGYGPRPQVVYQQPYSPQPLYSSYSPSQPQPLYAAYSRTPAVQGNQHVHHGKGS</sequence>
<evidence type="ECO:0000313" key="1">
    <source>
        <dbReference type="EMBL" id="JAG11419.1"/>
    </source>
</evidence>
<feature type="non-terminal residue" evidence="1">
    <location>
        <position position="1"/>
    </location>
</feature>
<proteinExistence type="predicted"/>
<dbReference type="AlphaFoldDB" id="A0A0A9WUG1"/>
<reference evidence="1" key="2">
    <citation type="submission" date="2014-07" db="EMBL/GenBank/DDBJ databases">
        <authorList>
            <person name="Hull J."/>
        </authorList>
    </citation>
    <scope>NUCLEOTIDE SEQUENCE</scope>
</reference>
<organism evidence="1">
    <name type="scientific">Lygus hesperus</name>
    <name type="common">Western plant bug</name>
    <dbReference type="NCBI Taxonomy" id="30085"/>
    <lineage>
        <taxon>Eukaryota</taxon>
        <taxon>Metazoa</taxon>
        <taxon>Ecdysozoa</taxon>
        <taxon>Arthropoda</taxon>
        <taxon>Hexapoda</taxon>
        <taxon>Insecta</taxon>
        <taxon>Pterygota</taxon>
        <taxon>Neoptera</taxon>
        <taxon>Paraneoptera</taxon>
        <taxon>Hemiptera</taxon>
        <taxon>Heteroptera</taxon>
        <taxon>Panheteroptera</taxon>
        <taxon>Cimicomorpha</taxon>
        <taxon>Miridae</taxon>
        <taxon>Mirini</taxon>
        <taxon>Lygus</taxon>
    </lineage>
</organism>
<accession>A0A0A9WUG1</accession>
<dbReference type="EMBL" id="GBHO01032185">
    <property type="protein sequence ID" value="JAG11419.1"/>
    <property type="molecule type" value="Transcribed_RNA"/>
</dbReference>